<proteinExistence type="predicted"/>
<feature type="compositionally biased region" description="Acidic residues" evidence="1">
    <location>
        <begin position="954"/>
        <end position="968"/>
    </location>
</feature>
<name>G0U0Z8_TRYVY</name>
<feature type="compositionally biased region" description="Basic and acidic residues" evidence="1">
    <location>
        <begin position="1039"/>
        <end position="1048"/>
    </location>
</feature>
<feature type="region of interest" description="Disordered" evidence="1">
    <location>
        <begin position="729"/>
        <end position="1048"/>
    </location>
</feature>
<organism evidence="2">
    <name type="scientific">Trypanosoma vivax (strain Y486)</name>
    <dbReference type="NCBI Taxonomy" id="1055687"/>
    <lineage>
        <taxon>Eukaryota</taxon>
        <taxon>Discoba</taxon>
        <taxon>Euglenozoa</taxon>
        <taxon>Kinetoplastea</taxon>
        <taxon>Metakinetoplastina</taxon>
        <taxon>Trypanosomatida</taxon>
        <taxon>Trypanosomatidae</taxon>
        <taxon>Trypanosoma</taxon>
        <taxon>Duttonella</taxon>
    </lineage>
</organism>
<feature type="compositionally biased region" description="Acidic residues" evidence="1">
    <location>
        <begin position="878"/>
        <end position="901"/>
    </location>
</feature>
<gene>
    <name evidence="2" type="ORF">TVY486_0803610</name>
</gene>
<dbReference type="EMBL" id="HE573024">
    <property type="protein sequence ID" value="CCC49753.1"/>
    <property type="molecule type" value="Genomic_DNA"/>
</dbReference>
<feature type="compositionally biased region" description="Basic and acidic residues" evidence="1">
    <location>
        <begin position="768"/>
        <end position="784"/>
    </location>
</feature>
<dbReference type="AlphaFoldDB" id="G0U0Z8"/>
<evidence type="ECO:0000313" key="2">
    <source>
        <dbReference type="EMBL" id="CCC49753.1"/>
    </source>
</evidence>
<feature type="region of interest" description="Disordered" evidence="1">
    <location>
        <begin position="218"/>
        <end position="261"/>
    </location>
</feature>
<dbReference type="VEuPathDB" id="TriTrypDB:TvY486_0803610"/>
<protein>
    <submittedName>
        <fullName evidence="2">Uncharacterized protein</fullName>
    </submittedName>
</protein>
<feature type="compositionally biased region" description="Basic and acidic residues" evidence="1">
    <location>
        <begin position="227"/>
        <end position="250"/>
    </location>
</feature>
<reference evidence="2" key="1">
    <citation type="journal article" date="2012" name="Proc. Natl. Acad. Sci. U.S.A.">
        <title>Antigenic diversity is generated by distinct evolutionary mechanisms in African trypanosome species.</title>
        <authorList>
            <person name="Jackson A.P."/>
            <person name="Berry A."/>
            <person name="Aslett M."/>
            <person name="Allison H.C."/>
            <person name="Burton P."/>
            <person name="Vavrova-Anderson J."/>
            <person name="Brown R."/>
            <person name="Browne H."/>
            <person name="Corton N."/>
            <person name="Hauser H."/>
            <person name="Gamble J."/>
            <person name="Gilderthorp R."/>
            <person name="Marcello L."/>
            <person name="McQuillan J."/>
            <person name="Otto T.D."/>
            <person name="Quail M.A."/>
            <person name="Sanders M.J."/>
            <person name="van Tonder A."/>
            <person name="Ginger M.L."/>
            <person name="Field M.C."/>
            <person name="Barry J.D."/>
            <person name="Hertz-Fowler C."/>
            <person name="Berriman M."/>
        </authorList>
    </citation>
    <scope>NUCLEOTIDE SEQUENCE</scope>
    <source>
        <strain evidence="2">Y486</strain>
    </source>
</reference>
<feature type="region of interest" description="Disordered" evidence="1">
    <location>
        <begin position="273"/>
        <end position="359"/>
    </location>
</feature>
<feature type="compositionally biased region" description="Basic residues" evidence="1">
    <location>
        <begin position="324"/>
        <end position="333"/>
    </location>
</feature>
<sequence>MFRRLITRVSAASARACTIAPYTRGILTTSPWRAGTGVRFHSSSTLSSGDSRPLPHECPIEQVLLPELNSISGNGLRTDTLRGMVQLLIDLDATDVEDVSMVDFVSMVPRRQLTALRGRRDWLDIIVSSERYQACRDARALRLAGITTVGRWDENRDRVPLSLYSRGLLEEAYAATARRPTELQKDQVIMWLTRTIQCAVLDEFVANDIVAKGRQNTSNDLALTGGGKDDPGKLDEAVRGRDKRCARSGEEDSGDAAEGKAAVAGRGLVAGTKKVEKKVSVSDDAGSTRVQRAMEVPASEQLQSQQVRGGDTTVGMATEPATVKSKRGRKKGSGRAALNKMHQHQEGGEGSEEEGTSSGDANVADAVKTVTPTPQASARLEQDEALVRLSELMLNQFNSADGYLHLSDLDKDEKNGFIIPVDGEVAQVDPFALYSAFSSATPSKNDTPEITALKHVWSAYNSYSEAREAAADDKMSVRFYKEKGVEALVHAAVLLRVISRGNTVTVDPKMIPPYGFPLISSDRRPHGARRGKAVTDMTPVKVEEATRAFTAFFANKNHRYTPIRPAIDFNSGCSVAAIMGTTLHLYETSLKSTVREENIRCRFAEAMLGILHILHKGVLARVNVVHYHILATSLNGGGGYGGYNAVDNTRASIVSIDTSGPFTPGERKRLQQLAEPLGMSSAIAECGSVSDIIETIEEFSVSVAHDILMNRDDLEALLTPTLVQLLPEASEDDMDEEEELVRPTRRGASKSVPARTGSAVPTKMKATSRSEKGIKDDENMERSRPVKVAKIKPSAVKAAVSNRSESESAGEEGDYEEEEEGEEEEEMEEEEGEEESSAGSVPTAVSFPAKKTSTPGRGQSPKSHTSAAEDLSTKGTEEECGEGEEEEEEEEYEEEEVEEEVVTSRCMPAHASKKAVQPVRKAPQQTQQQEESMPRRGQIVRKRAPVVEEKHYDDEQEEEQEEEEEEEEVVRPPVKKSLPLRRATSSPLRSGAGAREEYEDDEAEEVAPRPRVRPGGNVVTNRRVGRPPSQSSPSSLGVGDKERWFDRR</sequence>
<accession>G0U0Z8</accession>
<feature type="compositionally biased region" description="Polar residues" evidence="1">
    <location>
        <begin position="851"/>
        <end position="866"/>
    </location>
</feature>
<feature type="compositionally biased region" description="Acidic residues" evidence="1">
    <location>
        <begin position="808"/>
        <end position="836"/>
    </location>
</feature>
<feature type="compositionally biased region" description="Acidic residues" evidence="1">
    <location>
        <begin position="729"/>
        <end position="739"/>
    </location>
</feature>
<evidence type="ECO:0000256" key="1">
    <source>
        <dbReference type="SAM" id="MobiDB-lite"/>
    </source>
</evidence>